<reference evidence="2 3" key="1">
    <citation type="submission" date="2017-09" db="EMBL/GenBank/DDBJ databases">
        <title>Genome sequencing of Besnoitia besnoiti strain Bb-Ger1.</title>
        <authorList>
            <person name="Schares G."/>
            <person name="Venepally P."/>
            <person name="Lorenzi H.A."/>
        </authorList>
    </citation>
    <scope>NUCLEOTIDE SEQUENCE [LARGE SCALE GENOMIC DNA]</scope>
    <source>
        <strain evidence="2 3">Bb-Ger1</strain>
    </source>
</reference>
<protein>
    <submittedName>
        <fullName evidence="2">Uncharacterized protein</fullName>
    </submittedName>
</protein>
<keyword evidence="3" id="KW-1185">Reference proteome</keyword>
<dbReference type="GeneID" id="40306171"/>
<dbReference type="OrthoDB" id="10669743at2759"/>
<organism evidence="2 3">
    <name type="scientific">Besnoitia besnoiti</name>
    <name type="common">Apicomplexan protozoan</name>
    <dbReference type="NCBI Taxonomy" id="94643"/>
    <lineage>
        <taxon>Eukaryota</taxon>
        <taxon>Sar</taxon>
        <taxon>Alveolata</taxon>
        <taxon>Apicomplexa</taxon>
        <taxon>Conoidasida</taxon>
        <taxon>Coccidia</taxon>
        <taxon>Eucoccidiorida</taxon>
        <taxon>Eimeriorina</taxon>
        <taxon>Sarcocystidae</taxon>
        <taxon>Besnoitia</taxon>
    </lineage>
</organism>
<feature type="compositionally biased region" description="Low complexity" evidence="1">
    <location>
        <begin position="477"/>
        <end position="486"/>
    </location>
</feature>
<evidence type="ECO:0000313" key="3">
    <source>
        <dbReference type="Proteomes" id="UP000224006"/>
    </source>
</evidence>
<dbReference type="AlphaFoldDB" id="A0A2A9MQW3"/>
<feature type="region of interest" description="Disordered" evidence="1">
    <location>
        <begin position="388"/>
        <end position="444"/>
    </location>
</feature>
<proteinExistence type="predicted"/>
<name>A0A2A9MQW3_BESBE</name>
<comment type="caution">
    <text evidence="2">The sequence shown here is derived from an EMBL/GenBank/DDBJ whole genome shotgun (WGS) entry which is preliminary data.</text>
</comment>
<sequence>MRMTTQLPAAPPASEAAAATHKEASKLRARDRQDLQGEEGREEAEITPDETQTHADEGGGREGVRRAFREEPPGESYGGMTSDEDAEEDCFFGTSFYVLPPSLHASYLCRDLDCMSFARGGRRGEGARRAPPAQKEAATEAPQRPTARVPQKMCSHSSAKAHHKCADALASVDSDIAEAAASVASFAALLQSAPASLGGDSQVRDSYASSSANGVAHSASSVSPAFASPPSPSWAATAPAEASAPFAPRASVSPLVSSSAAAAEEFLSACGRASGCSAFSPSPNSHYLLSDAPLGQLRTREERQRMVAHLLRPSLPSERGRGTRKRYRQPYEKDGLLRVVLNGCIQKRIALVLVQGGAVEGCFVRCIDRRQFARRAALPPSFVRRRLGSGSLDAGSESTYTGDSAEPADGRDSASGRACAARSAESRRDGAQAGRRGTRGLEAASVSRWRRRRAVARIILEDAVLYPRAHPAFAAAARNSAASSESQSRDRGGPSDGEMAFLTRSASPSDGRTTRGGPREQRSFPARGDGAARQAAGFERFVAVCVKPGAIAFMFGTERDSVRGLESRAKKKYVDAVKNKVFDRALRLGRPRW</sequence>
<evidence type="ECO:0000313" key="2">
    <source>
        <dbReference type="EMBL" id="PFH38767.1"/>
    </source>
</evidence>
<gene>
    <name evidence="2" type="ORF">BESB_011090</name>
</gene>
<feature type="region of interest" description="Disordered" evidence="1">
    <location>
        <begin position="477"/>
        <end position="530"/>
    </location>
</feature>
<dbReference type="Proteomes" id="UP000224006">
    <property type="component" value="Chromosome I"/>
</dbReference>
<dbReference type="RefSeq" id="XP_029222776.1">
    <property type="nucleotide sequence ID" value="XM_029359863.1"/>
</dbReference>
<dbReference type="KEGG" id="bbes:BESB_011090"/>
<feature type="compositionally biased region" description="Basic and acidic residues" evidence="1">
    <location>
        <begin position="51"/>
        <end position="72"/>
    </location>
</feature>
<dbReference type="EMBL" id="NWUJ01000001">
    <property type="protein sequence ID" value="PFH38767.1"/>
    <property type="molecule type" value="Genomic_DNA"/>
</dbReference>
<feature type="region of interest" description="Disordered" evidence="1">
    <location>
        <begin position="122"/>
        <end position="149"/>
    </location>
</feature>
<dbReference type="VEuPathDB" id="ToxoDB:BESB_011090"/>
<accession>A0A2A9MQW3</accession>
<feature type="compositionally biased region" description="Basic and acidic residues" evidence="1">
    <location>
        <begin position="20"/>
        <end position="39"/>
    </location>
</feature>
<evidence type="ECO:0000256" key="1">
    <source>
        <dbReference type="SAM" id="MobiDB-lite"/>
    </source>
</evidence>
<feature type="region of interest" description="Disordered" evidence="1">
    <location>
        <begin position="1"/>
        <end position="82"/>
    </location>
</feature>